<dbReference type="EMBL" id="LR134334">
    <property type="protein sequence ID" value="VEF77501.1"/>
    <property type="molecule type" value="Genomic_DNA"/>
</dbReference>
<dbReference type="AlphaFoldDB" id="A0AAX3G4Q8"/>
<protein>
    <submittedName>
        <fullName evidence="3">Uncharacterized protein conserved in bacteria</fullName>
    </submittedName>
</protein>
<dbReference type="RefSeq" id="WP_164486009.1">
    <property type="nucleotide sequence ID" value="NZ_CP118137.1"/>
</dbReference>
<sequence>MITELNIEGVTSYKLKSSMKPINKTCLVYGLNGAGKSTISEYLYAPNNAAYHKCSFKSSQPCDILVYNQSFLNDYFFEEDNLKGIFTLSKENKQALQKIEAETIELEKAQSLQQKNSELARDITTRLEQEKSKASGKTWEIKTKYSGGDRVLEFCLDNLKRTELLFQHITSLARTEEAPDYTIDDLRTEAFSIEGEGAIQLTTIPDLVAEWLDVETDPIWSKVIVGSQDGSVAEFINRLGSSDWVKQGLQYIDINASQPQACPFCQENTITQNIVKSIRDVFDEAYDRDIEALENTRARYESFTSRISIQDISNLPLASKELVNAWELACEALKSSVRENSLIISNKLKSPSTPATLSASDSAVKSINDVIATLNELIREHNNKLSNKKKTKDDIKFRFWSLMRWDYDQTISAYTQAASGLQEEAGKVSKDSKDIQQVIENSHGKIASLRRQTVNIEESIQNINNGLLEIGIDGFSVVKYNDTLYRIARTTDQANAFHSLSEGEKTVISFLYFIELCKGQKTPSAVPLTKVVVIDDPISSLSHLYVFNIGQLIKKYFINDALYKQVFVLTHSLYFFYELTHTNQDKRAETQHLYRVIKNANGSSIIPMKYEEIQNDYQSYWSIVKDPASPPALIANCMRNIIEYFFNFVQKKDFNNVFQMPALSADRFATFYRYMNRESHSLGQNIFDIKEFDHQAFRDGLRIIFEECGYAEHYKAMNK</sequence>
<feature type="domain" description="Protein CR006 P-loop" evidence="2">
    <location>
        <begin position="17"/>
        <end position="705"/>
    </location>
</feature>
<organism evidence="3 4">
    <name type="scientific">Pseudomonas chlororaphis</name>
    <dbReference type="NCBI Taxonomy" id="587753"/>
    <lineage>
        <taxon>Bacteria</taxon>
        <taxon>Pseudomonadati</taxon>
        <taxon>Pseudomonadota</taxon>
        <taxon>Gammaproteobacteria</taxon>
        <taxon>Pseudomonadales</taxon>
        <taxon>Pseudomonadaceae</taxon>
        <taxon>Pseudomonas</taxon>
    </lineage>
</organism>
<dbReference type="InterPro" id="IPR026866">
    <property type="entry name" value="CR006_AAA"/>
</dbReference>
<dbReference type="Pfam" id="PF13166">
    <property type="entry name" value="AAA_13"/>
    <property type="match status" value="1"/>
</dbReference>
<dbReference type="Proteomes" id="UP000277437">
    <property type="component" value="Chromosome"/>
</dbReference>
<gene>
    <name evidence="3" type="ORF">NCTC7357_05908</name>
</gene>
<evidence type="ECO:0000256" key="1">
    <source>
        <dbReference type="SAM" id="Coils"/>
    </source>
</evidence>
<dbReference type="SUPFAM" id="SSF52540">
    <property type="entry name" value="P-loop containing nucleoside triphosphate hydrolases"/>
    <property type="match status" value="1"/>
</dbReference>
<proteinExistence type="predicted"/>
<evidence type="ECO:0000313" key="3">
    <source>
        <dbReference type="EMBL" id="VEF77501.1"/>
    </source>
</evidence>
<dbReference type="Gene3D" id="3.40.50.300">
    <property type="entry name" value="P-loop containing nucleotide triphosphate hydrolases"/>
    <property type="match status" value="1"/>
</dbReference>
<feature type="coiled-coil region" evidence="1">
    <location>
        <begin position="364"/>
        <end position="394"/>
    </location>
</feature>
<accession>A0AAX3G4Q8</accession>
<name>A0AAX3G4Q8_9PSED</name>
<reference evidence="3 4" key="1">
    <citation type="submission" date="2018-12" db="EMBL/GenBank/DDBJ databases">
        <authorList>
            <consortium name="Pathogen Informatics"/>
        </authorList>
    </citation>
    <scope>NUCLEOTIDE SEQUENCE [LARGE SCALE GENOMIC DNA]</scope>
    <source>
        <strain evidence="3 4">NCTC7357</strain>
    </source>
</reference>
<keyword evidence="1" id="KW-0175">Coiled coil</keyword>
<evidence type="ECO:0000313" key="4">
    <source>
        <dbReference type="Proteomes" id="UP000277437"/>
    </source>
</evidence>
<dbReference type="InterPro" id="IPR027417">
    <property type="entry name" value="P-loop_NTPase"/>
</dbReference>
<evidence type="ECO:0000259" key="2">
    <source>
        <dbReference type="Pfam" id="PF13166"/>
    </source>
</evidence>